<dbReference type="PANTHER" id="PTHR33508:SF1">
    <property type="entry name" value="UPF0056 MEMBRANE PROTEIN YHCE"/>
    <property type="match status" value="1"/>
</dbReference>
<keyword evidence="9" id="KW-1185">Reference proteome</keyword>
<comment type="subcellular location">
    <subcellularLocation>
        <location evidence="1 7">Cell membrane</location>
        <topology evidence="1 7">Multi-pass membrane protein</topology>
    </subcellularLocation>
</comment>
<keyword evidence="4 7" id="KW-0812">Transmembrane</keyword>
<dbReference type="EMBL" id="JBHSQJ010000131">
    <property type="protein sequence ID" value="MFC5910717.1"/>
    <property type="molecule type" value="Genomic_DNA"/>
</dbReference>
<protein>
    <recommendedName>
        <fullName evidence="7">UPF0056 membrane protein</fullName>
    </recommendedName>
</protein>
<evidence type="ECO:0000256" key="5">
    <source>
        <dbReference type="ARBA" id="ARBA00022989"/>
    </source>
</evidence>
<feature type="transmembrane region" description="Helical" evidence="7">
    <location>
        <begin position="12"/>
        <end position="33"/>
    </location>
</feature>
<keyword evidence="5 7" id="KW-1133">Transmembrane helix</keyword>
<evidence type="ECO:0000256" key="6">
    <source>
        <dbReference type="ARBA" id="ARBA00023136"/>
    </source>
</evidence>
<accession>A0ABW1GAS2</accession>
<keyword evidence="6 7" id="KW-0472">Membrane</keyword>
<evidence type="ECO:0000256" key="7">
    <source>
        <dbReference type="RuleBase" id="RU362048"/>
    </source>
</evidence>
<evidence type="ECO:0000313" key="8">
    <source>
        <dbReference type="EMBL" id="MFC5910717.1"/>
    </source>
</evidence>
<evidence type="ECO:0000256" key="1">
    <source>
        <dbReference type="ARBA" id="ARBA00004651"/>
    </source>
</evidence>
<feature type="transmembrane region" description="Helical" evidence="7">
    <location>
        <begin position="80"/>
        <end position="99"/>
    </location>
</feature>
<feature type="transmembrane region" description="Helical" evidence="7">
    <location>
        <begin position="45"/>
        <end position="68"/>
    </location>
</feature>
<feature type="transmembrane region" description="Helical" evidence="7">
    <location>
        <begin position="184"/>
        <end position="203"/>
    </location>
</feature>
<dbReference type="RefSeq" id="WP_380588391.1">
    <property type="nucleotide sequence ID" value="NZ_JBHSQJ010000131.1"/>
</dbReference>
<evidence type="ECO:0000313" key="9">
    <source>
        <dbReference type="Proteomes" id="UP001596174"/>
    </source>
</evidence>
<organism evidence="8 9">
    <name type="scientific">Streptacidiphilus monticola</name>
    <dbReference type="NCBI Taxonomy" id="2161674"/>
    <lineage>
        <taxon>Bacteria</taxon>
        <taxon>Bacillati</taxon>
        <taxon>Actinomycetota</taxon>
        <taxon>Actinomycetes</taxon>
        <taxon>Kitasatosporales</taxon>
        <taxon>Streptomycetaceae</taxon>
        <taxon>Streptacidiphilus</taxon>
    </lineage>
</organism>
<proteinExistence type="inferred from homology"/>
<name>A0ABW1GAS2_9ACTN</name>
<dbReference type="Pfam" id="PF01914">
    <property type="entry name" value="MarC"/>
    <property type="match status" value="1"/>
</dbReference>
<feature type="transmembrane region" description="Helical" evidence="7">
    <location>
        <begin position="120"/>
        <end position="139"/>
    </location>
</feature>
<evidence type="ECO:0000256" key="4">
    <source>
        <dbReference type="ARBA" id="ARBA00022692"/>
    </source>
</evidence>
<dbReference type="Proteomes" id="UP001596174">
    <property type="component" value="Unassembled WGS sequence"/>
</dbReference>
<keyword evidence="3" id="KW-1003">Cell membrane</keyword>
<sequence length="215" mass="22654">MSSITGPLNVTSTFVTFFAVVGPPKVMLTFAHVARERTTLEARRVALLASAASALLGALCAWTAPYVTDFFHISAESLELAGGIIFFLYAVGLVLGIHVGADSPEAADGMHPLISGFRELLLPYVVSPLAVTAVLVESMTKEGWGWRSSVVASFVAVAVIDAICMVATTGLLRRVHTTTLEMGSRLLGLLLAAVGVELFLTGLDRAIANWSSGPH</sequence>
<gene>
    <name evidence="8" type="ORF">ACFP3V_26360</name>
</gene>
<dbReference type="PANTHER" id="PTHR33508">
    <property type="entry name" value="UPF0056 MEMBRANE PROTEIN YHCE"/>
    <property type="match status" value="1"/>
</dbReference>
<reference evidence="9" key="1">
    <citation type="journal article" date="2019" name="Int. J. Syst. Evol. Microbiol.">
        <title>The Global Catalogue of Microorganisms (GCM) 10K type strain sequencing project: providing services to taxonomists for standard genome sequencing and annotation.</title>
        <authorList>
            <consortium name="The Broad Institute Genomics Platform"/>
            <consortium name="The Broad Institute Genome Sequencing Center for Infectious Disease"/>
            <person name="Wu L."/>
            <person name="Ma J."/>
        </authorList>
    </citation>
    <scope>NUCLEOTIDE SEQUENCE [LARGE SCALE GENOMIC DNA]</scope>
    <source>
        <strain evidence="9">JCM 4816</strain>
    </source>
</reference>
<comment type="caution">
    <text evidence="8">The sequence shown here is derived from an EMBL/GenBank/DDBJ whole genome shotgun (WGS) entry which is preliminary data.</text>
</comment>
<evidence type="ECO:0000256" key="2">
    <source>
        <dbReference type="ARBA" id="ARBA00009784"/>
    </source>
</evidence>
<evidence type="ECO:0000256" key="3">
    <source>
        <dbReference type="ARBA" id="ARBA00022475"/>
    </source>
</evidence>
<comment type="similarity">
    <text evidence="2 7">Belongs to the UPF0056 (MarC) family.</text>
</comment>
<feature type="transmembrane region" description="Helical" evidence="7">
    <location>
        <begin position="151"/>
        <end position="172"/>
    </location>
</feature>
<dbReference type="InterPro" id="IPR002771">
    <property type="entry name" value="Multi_antbiot-R_MarC"/>
</dbReference>